<organism evidence="1 2">
    <name type="scientific">Characodon lateralis</name>
    <dbReference type="NCBI Taxonomy" id="208331"/>
    <lineage>
        <taxon>Eukaryota</taxon>
        <taxon>Metazoa</taxon>
        <taxon>Chordata</taxon>
        <taxon>Craniata</taxon>
        <taxon>Vertebrata</taxon>
        <taxon>Euteleostomi</taxon>
        <taxon>Actinopterygii</taxon>
        <taxon>Neopterygii</taxon>
        <taxon>Teleostei</taxon>
        <taxon>Neoteleostei</taxon>
        <taxon>Acanthomorphata</taxon>
        <taxon>Ovalentaria</taxon>
        <taxon>Atherinomorphae</taxon>
        <taxon>Cyprinodontiformes</taxon>
        <taxon>Goodeidae</taxon>
        <taxon>Characodon</taxon>
    </lineage>
</organism>
<sequence>MLRVVRRTFSELKIVLSTEDVGKTERNEKYSPTMNNSELIKHYQLDGTGIHPFSSRVKEHINFYNNHTIIKIEIRSTLSSPYGEIKVSAGGEVKGQPLVR</sequence>
<keyword evidence="2" id="KW-1185">Reference proteome</keyword>
<evidence type="ECO:0000313" key="2">
    <source>
        <dbReference type="Proteomes" id="UP001352852"/>
    </source>
</evidence>
<evidence type="ECO:0000313" key="1">
    <source>
        <dbReference type="EMBL" id="MED6278998.1"/>
    </source>
</evidence>
<dbReference type="EMBL" id="JAHUTJ010037183">
    <property type="protein sequence ID" value="MED6278998.1"/>
    <property type="molecule type" value="Genomic_DNA"/>
</dbReference>
<reference evidence="1 2" key="1">
    <citation type="submission" date="2021-06" db="EMBL/GenBank/DDBJ databases">
        <authorList>
            <person name="Palmer J.M."/>
        </authorList>
    </citation>
    <scope>NUCLEOTIDE SEQUENCE [LARGE SCALE GENOMIC DNA]</scope>
    <source>
        <strain evidence="1 2">CL_MEX2019</strain>
        <tissue evidence="1">Muscle</tissue>
    </source>
</reference>
<gene>
    <name evidence="1" type="ORF">CHARACLAT_030006</name>
</gene>
<comment type="caution">
    <text evidence="1">The sequence shown here is derived from an EMBL/GenBank/DDBJ whole genome shotgun (WGS) entry which is preliminary data.</text>
</comment>
<name>A0ABU7DYW6_9TELE</name>
<proteinExistence type="predicted"/>
<dbReference type="Proteomes" id="UP001352852">
    <property type="component" value="Unassembled WGS sequence"/>
</dbReference>
<accession>A0ABU7DYW6</accession>
<protein>
    <submittedName>
        <fullName evidence="1">Uncharacterized protein</fullName>
    </submittedName>
</protein>